<dbReference type="EMBL" id="CP054301">
    <property type="protein sequence ID" value="QKK82216.1"/>
    <property type="molecule type" value="Genomic_DNA"/>
</dbReference>
<reference evidence="1 2" key="1">
    <citation type="submission" date="2020-06" db="EMBL/GenBank/DDBJ databases">
        <authorList>
            <person name="Voronona O.L."/>
            <person name="Aksenova E.I."/>
            <person name="Kunda M.S."/>
            <person name="Semenov A.N."/>
            <person name="Ryzhova N."/>
        </authorList>
    </citation>
    <scope>NUCLEOTIDE SEQUENCE [LARGE SCALE GENOMIC DNA]</scope>
    <source>
        <strain evidence="1 2">MPKMM3633</strain>
    </source>
</reference>
<evidence type="ECO:0000313" key="1">
    <source>
        <dbReference type="EMBL" id="QKK82216.1"/>
    </source>
</evidence>
<evidence type="ECO:0000313" key="2">
    <source>
        <dbReference type="Proteomes" id="UP000509371"/>
    </source>
</evidence>
<dbReference type="AlphaFoldDB" id="A0A859CZT1"/>
<protein>
    <submittedName>
        <fullName evidence="1">Uncharacterized protein</fullName>
    </submittedName>
</protein>
<proteinExistence type="predicted"/>
<dbReference type="KEGG" id="mpri:MP3633_3489"/>
<accession>A0A859CZT1</accession>
<gene>
    <name evidence="1" type="ORF">MP3633_3489</name>
</gene>
<organism evidence="1 2">
    <name type="scientific">Marinomonas primoryensis</name>
    <dbReference type="NCBI Taxonomy" id="178399"/>
    <lineage>
        <taxon>Bacteria</taxon>
        <taxon>Pseudomonadati</taxon>
        <taxon>Pseudomonadota</taxon>
        <taxon>Gammaproteobacteria</taxon>
        <taxon>Oceanospirillales</taxon>
        <taxon>Oceanospirillaceae</taxon>
        <taxon>Marinomonas</taxon>
    </lineage>
</organism>
<name>A0A859CZT1_9GAMM</name>
<sequence>MFNFFKKHNHAENAHAKALDILSEIGVVEMIGSLHREALLGNLDSAEIRALMIGAYRTVGIGAGIGFCIMQEAHMPKEEISKMYWGFVNESSIRQIAVNIYASLNDVVNMPPLISIVERERELLTNVGFDIYHSYINNMLERAHEQWRVGVQGEVASPT</sequence>
<dbReference type="RefSeq" id="WP_176336461.1">
    <property type="nucleotide sequence ID" value="NZ_BAAAEF010000017.1"/>
</dbReference>
<dbReference type="Proteomes" id="UP000509371">
    <property type="component" value="Chromosome"/>
</dbReference>